<evidence type="ECO:0000313" key="1">
    <source>
        <dbReference type="EMBL" id="GEZ85726.1"/>
    </source>
</evidence>
<gene>
    <name evidence="1" type="ORF">Tci_557699</name>
</gene>
<dbReference type="CDD" id="cd09272">
    <property type="entry name" value="RNase_HI_RT_Ty1"/>
    <property type="match status" value="1"/>
</dbReference>
<accession>A0A699IU12</accession>
<reference evidence="1" key="1">
    <citation type="journal article" date="2019" name="Sci. Rep.">
        <title>Draft genome of Tanacetum cinerariifolium, the natural source of mosquito coil.</title>
        <authorList>
            <person name="Yamashiro T."/>
            <person name="Shiraishi A."/>
            <person name="Satake H."/>
            <person name="Nakayama K."/>
        </authorList>
    </citation>
    <scope>NUCLEOTIDE SEQUENCE</scope>
</reference>
<name>A0A699IU12_TANCI</name>
<comment type="caution">
    <text evidence="1">The sequence shown here is derived from an EMBL/GenBank/DDBJ whole genome shotgun (WGS) entry which is preliminary data.</text>
</comment>
<sequence>MLLLLVQGKLTNLTVDERFAFNVALRMFTKSIIIQRRVEDLQLGVKSYQKKFNHTKPDTYRLDLKRKEAYTAYSNPRGFIYQNKDKQNRLMRIDKLHEFSDGTPLPYSSPYFVVDYFNAGYLKMDEKVPDFSCLNNYKDIMKAQVCLYMHDPQEPHFSALKRILSLEVEYHGIANVVAETYWLRNLLRELHTPLFSATLVYCDNVSAVYLFSSPVQHQRMKHIEIDIHFV</sequence>
<proteinExistence type="predicted"/>
<dbReference type="AlphaFoldDB" id="A0A699IU12"/>
<dbReference type="EMBL" id="BKCJ010333144">
    <property type="protein sequence ID" value="GEZ85726.1"/>
    <property type="molecule type" value="Genomic_DNA"/>
</dbReference>
<protein>
    <submittedName>
        <fullName evidence="1">Ribonuclease H-like domain-containing protein</fullName>
    </submittedName>
</protein>
<dbReference type="PANTHER" id="PTHR11439">
    <property type="entry name" value="GAG-POL-RELATED RETROTRANSPOSON"/>
    <property type="match status" value="1"/>
</dbReference>
<dbReference type="PANTHER" id="PTHR11439:SF524">
    <property type="entry name" value="RNA-DIRECTED DNA POLYMERASE, PROTEIN KINASE RLK-PELLE-DLSV FAMILY"/>
    <property type="match status" value="1"/>
</dbReference>
<organism evidence="1">
    <name type="scientific">Tanacetum cinerariifolium</name>
    <name type="common">Dalmatian daisy</name>
    <name type="synonym">Chrysanthemum cinerariifolium</name>
    <dbReference type="NCBI Taxonomy" id="118510"/>
    <lineage>
        <taxon>Eukaryota</taxon>
        <taxon>Viridiplantae</taxon>
        <taxon>Streptophyta</taxon>
        <taxon>Embryophyta</taxon>
        <taxon>Tracheophyta</taxon>
        <taxon>Spermatophyta</taxon>
        <taxon>Magnoliopsida</taxon>
        <taxon>eudicotyledons</taxon>
        <taxon>Gunneridae</taxon>
        <taxon>Pentapetalae</taxon>
        <taxon>asterids</taxon>
        <taxon>campanulids</taxon>
        <taxon>Asterales</taxon>
        <taxon>Asteraceae</taxon>
        <taxon>Asteroideae</taxon>
        <taxon>Anthemideae</taxon>
        <taxon>Anthemidinae</taxon>
        <taxon>Tanacetum</taxon>
    </lineage>
</organism>